<reference evidence="1" key="1">
    <citation type="submission" date="2019-06" db="EMBL/GenBank/DDBJ databases">
        <title>Complete genome sequence of Methanobrevibacter arboriphilus strain SA.</title>
        <authorList>
            <person name="Asakawa S."/>
        </authorList>
    </citation>
    <scope>NUCLEOTIDE SEQUENCE</scope>
    <source>
        <strain evidence="1">SA</strain>
    </source>
</reference>
<name>A0ACA8R364_METAZ</name>
<organism evidence="1 2">
    <name type="scientific">Methanobrevibacter arboriphilus</name>
    <dbReference type="NCBI Taxonomy" id="39441"/>
    <lineage>
        <taxon>Archaea</taxon>
        <taxon>Methanobacteriati</taxon>
        <taxon>Methanobacteriota</taxon>
        <taxon>Methanomada group</taxon>
        <taxon>Methanobacteria</taxon>
        <taxon>Methanobacteriales</taxon>
        <taxon>Methanobacteriaceae</taxon>
        <taxon>Methanobrevibacter</taxon>
    </lineage>
</organism>
<gene>
    <name evidence="1" type="ORF">MarbSA_07670</name>
</gene>
<keyword evidence="2" id="KW-1185">Reference proteome</keyword>
<sequence length="187" mass="20759">MEKMVIDCPVCKGEKTAESTTKKENIPHFGDILESTLICNACGYKHNDVICLEQKDPVKYTLPIKSSNLSSRVVKSQSATVSITELGLKVEPGPKSLGYVSNVEGVIFRFEEGVKKALKIFDDDESQKNGLKILEKLSLLSKGDIDATLIIEDPFGQSNIMDIDVKKEKLTEEELKNLKTGFTVFEE</sequence>
<protein>
    <submittedName>
        <fullName evidence="1">Uncharacterized protein</fullName>
    </submittedName>
</protein>
<proteinExistence type="predicted"/>
<dbReference type="Proteomes" id="UP000825015">
    <property type="component" value="Chromosome"/>
</dbReference>
<evidence type="ECO:0000313" key="2">
    <source>
        <dbReference type="Proteomes" id="UP000825015"/>
    </source>
</evidence>
<dbReference type="EMBL" id="AP019779">
    <property type="protein sequence ID" value="BBL61727.1"/>
    <property type="molecule type" value="Genomic_DNA"/>
</dbReference>
<accession>A0ACA8R364</accession>
<evidence type="ECO:0000313" key="1">
    <source>
        <dbReference type="EMBL" id="BBL61727.1"/>
    </source>
</evidence>